<dbReference type="SMART" id="SM00554">
    <property type="entry name" value="FAS1"/>
    <property type="match status" value="1"/>
</dbReference>
<dbReference type="InterPro" id="IPR036378">
    <property type="entry name" value="FAS1_dom_sf"/>
</dbReference>
<evidence type="ECO:0000256" key="2">
    <source>
        <dbReference type="SAM" id="SignalP"/>
    </source>
</evidence>
<name>A0A1Y5I967_OSTTA</name>
<dbReference type="eggNOG" id="ENOG502QRPA">
    <property type="taxonomic scope" value="Eukaryota"/>
</dbReference>
<dbReference type="Pfam" id="PF02469">
    <property type="entry name" value="Fasciclin"/>
    <property type="match status" value="1"/>
</dbReference>
<dbReference type="PANTHER" id="PTHR10900">
    <property type="entry name" value="PERIOSTIN-RELATED"/>
    <property type="match status" value="1"/>
</dbReference>
<dbReference type="GO" id="GO:0005615">
    <property type="term" value="C:extracellular space"/>
    <property type="evidence" value="ECO:0007669"/>
    <property type="project" value="TreeGrafter"/>
</dbReference>
<feature type="domain" description="FAS1" evidence="3">
    <location>
        <begin position="75"/>
        <end position="231"/>
    </location>
</feature>
<feature type="signal peptide" evidence="2">
    <location>
        <begin position="1"/>
        <end position="22"/>
    </location>
</feature>
<feature type="compositionally biased region" description="Gly residues" evidence="1">
    <location>
        <begin position="365"/>
        <end position="377"/>
    </location>
</feature>
<organism evidence="4">
    <name type="scientific">Ostreococcus tauri</name>
    <name type="common">Marine green alga</name>
    <dbReference type="NCBI Taxonomy" id="70448"/>
    <lineage>
        <taxon>Eukaryota</taxon>
        <taxon>Viridiplantae</taxon>
        <taxon>Chlorophyta</taxon>
        <taxon>Mamiellophyceae</taxon>
        <taxon>Mamiellales</taxon>
        <taxon>Bathycoccaceae</taxon>
        <taxon>Ostreococcus</taxon>
    </lineage>
</organism>
<evidence type="ECO:0000313" key="4">
    <source>
        <dbReference type="EMBL" id="OUS43692.1"/>
    </source>
</evidence>
<gene>
    <name evidence="4" type="ORF">BE221DRAFT_83064</name>
</gene>
<sequence length="559" mass="58461">MSRYLRIISLLFFALATAPVEAVVYYGAMTPRTGGYGYGEDGFQTYGGAAVVVRPRARRRVRYYGRKLLQQDSECQTMLDVIETVPMLSALKEAISDLPRIRDALNNRTATDTFFAPSNKAIESFTSWGGYDDFRTGLEDMFSNDELKALIVAYHAVPDESLKWGQLRAEAAKGEFLPTVLSKIFSNSSAALEVSSFKGDIFIKGIGSEAKIVAADIRACGSIVHVIDGVLLPIDGDGELTDEQKARIEAAREALAEKNEDMGDDYDEAEAPALAPEPAPAPAPAPDSFEDIELDELDIDYPIDTEPATKEIQTTFSTQTFLRSTGSHGNPGGGGGTYTAPAGGNIPGGGGGGGGGARAPYPGAHAGGSSGGGGGGSSSSPSRTPDPGGFGGTSSAVHGSTAISITSPSFVPRGILNRTTGPFGKICAHISLPGAQSLGTVTVANRRPSCASRSKSHGSPGGGFGIPVIVFPPARARVRPSPSAAVALAPVPPPPPARRARVHSSSVPWRRARASHRARRRPAVARAPFSSHCHRSRARASSASSPRARGRRSTPRASP</sequence>
<dbReference type="SUPFAM" id="SSF82153">
    <property type="entry name" value="FAS1 domain"/>
    <property type="match status" value="1"/>
</dbReference>
<feature type="region of interest" description="Disordered" evidence="1">
    <location>
        <begin position="489"/>
        <end position="559"/>
    </location>
</feature>
<feature type="chain" id="PRO_5012373390" description="FAS1 domain-containing protein" evidence="2">
    <location>
        <begin position="23"/>
        <end position="559"/>
    </location>
</feature>
<feature type="region of interest" description="Disordered" evidence="1">
    <location>
        <begin position="321"/>
        <end position="399"/>
    </location>
</feature>
<protein>
    <recommendedName>
        <fullName evidence="3">FAS1 domain-containing protein</fullName>
    </recommendedName>
</protein>
<dbReference type="Gene3D" id="2.30.180.10">
    <property type="entry name" value="FAS1 domain"/>
    <property type="match status" value="1"/>
</dbReference>
<dbReference type="PANTHER" id="PTHR10900:SF77">
    <property type="entry name" value="FI19380P1"/>
    <property type="match status" value="1"/>
</dbReference>
<dbReference type="InterPro" id="IPR050904">
    <property type="entry name" value="Adhesion/Biosynth-related"/>
</dbReference>
<proteinExistence type="predicted"/>
<dbReference type="InterPro" id="IPR000782">
    <property type="entry name" value="FAS1_domain"/>
</dbReference>
<dbReference type="Proteomes" id="UP000195557">
    <property type="component" value="Unassembled WGS sequence"/>
</dbReference>
<dbReference type="EMBL" id="KZ155827">
    <property type="protein sequence ID" value="OUS43692.1"/>
    <property type="molecule type" value="Genomic_DNA"/>
</dbReference>
<feature type="compositionally biased region" description="Basic residues" evidence="1">
    <location>
        <begin position="510"/>
        <end position="523"/>
    </location>
</feature>
<keyword evidence="2" id="KW-0732">Signal</keyword>
<dbReference type="PROSITE" id="PS50213">
    <property type="entry name" value="FAS1"/>
    <property type="match status" value="1"/>
</dbReference>
<feature type="compositionally biased region" description="Gly residues" evidence="1">
    <location>
        <begin position="345"/>
        <end position="357"/>
    </location>
</feature>
<evidence type="ECO:0000259" key="3">
    <source>
        <dbReference type="PROSITE" id="PS50213"/>
    </source>
</evidence>
<accession>A0A1Y5I967</accession>
<reference evidence="4" key="1">
    <citation type="submission" date="2017-04" db="EMBL/GenBank/DDBJ databases">
        <title>Population genomics of picophytoplankton unveils novel chromosome hypervariability.</title>
        <authorList>
            <consortium name="DOE Joint Genome Institute"/>
            <person name="Blanc-Mathieu R."/>
            <person name="Krasovec M."/>
            <person name="Hebrard M."/>
            <person name="Yau S."/>
            <person name="Desgranges E."/>
            <person name="Martin J."/>
            <person name="Schackwitz W."/>
            <person name="Kuo A."/>
            <person name="Salin G."/>
            <person name="Donnadieu C."/>
            <person name="Desdevises Y."/>
            <person name="Sanchez-Ferandin S."/>
            <person name="Moreau H."/>
            <person name="Rivals E."/>
            <person name="Grigoriev I.V."/>
            <person name="Grimsley N."/>
            <person name="Eyre-Walker A."/>
            <person name="Piganeau G."/>
        </authorList>
    </citation>
    <scope>NUCLEOTIDE SEQUENCE [LARGE SCALE GENOMIC DNA]</scope>
    <source>
        <strain evidence="4">RCC 1115</strain>
    </source>
</reference>
<feature type="compositionally biased region" description="Basic residues" evidence="1">
    <location>
        <begin position="548"/>
        <end position="559"/>
    </location>
</feature>
<dbReference type="AlphaFoldDB" id="A0A1Y5I967"/>
<evidence type="ECO:0000256" key="1">
    <source>
        <dbReference type="SAM" id="MobiDB-lite"/>
    </source>
</evidence>